<dbReference type="GO" id="GO:0005737">
    <property type="term" value="C:cytoplasm"/>
    <property type="evidence" value="ECO:0007669"/>
    <property type="project" value="TreeGrafter"/>
</dbReference>
<gene>
    <name evidence="3" type="ORF">METZ01_LOCUS83283</name>
</gene>
<proteinExistence type="predicted"/>
<dbReference type="Pfam" id="PF01266">
    <property type="entry name" value="DAO"/>
    <property type="match status" value="1"/>
</dbReference>
<evidence type="ECO:0000256" key="1">
    <source>
        <dbReference type="ARBA" id="ARBA00023002"/>
    </source>
</evidence>
<feature type="domain" description="FAD dependent oxidoreductase" evidence="2">
    <location>
        <begin position="5"/>
        <end position="349"/>
    </location>
</feature>
<evidence type="ECO:0000313" key="3">
    <source>
        <dbReference type="EMBL" id="SVA30429.1"/>
    </source>
</evidence>
<protein>
    <recommendedName>
        <fullName evidence="2">FAD dependent oxidoreductase domain-containing protein</fullName>
    </recommendedName>
</protein>
<dbReference type="Gene3D" id="3.50.50.60">
    <property type="entry name" value="FAD/NAD(P)-binding domain"/>
    <property type="match status" value="1"/>
</dbReference>
<dbReference type="GO" id="GO:0016491">
    <property type="term" value="F:oxidoreductase activity"/>
    <property type="evidence" value="ECO:0007669"/>
    <property type="project" value="UniProtKB-KW"/>
</dbReference>
<dbReference type="SUPFAM" id="SSF54373">
    <property type="entry name" value="FAD-linked reductases, C-terminal domain"/>
    <property type="match status" value="1"/>
</dbReference>
<dbReference type="InterPro" id="IPR036188">
    <property type="entry name" value="FAD/NAD-bd_sf"/>
</dbReference>
<sequence>MESSDILVIGGGIIGASVAYGMAKQGVEVTLLDQGGSTPSASRGNFGLTWVQGKGLGMPRYAEWTLDAVQAWPEFLEDLEENTGICVDFDQPGGFEACLGEEEWRRRKAVVDQVRQESVDGNYDCEMLDRQTMQEMIPKLRLGKTVYGASFSPHDGHLNPLALLSSLMAAFKKFGFKFFPENQGVSVSFRNGCFEIKTVKQRFSTKKIVLACGLGIKSLARQVGMDIPIRPQRGQILVTERTHPLLLHPFVTLRQTREGSFMIGSSHEEVNLDTGTTLEVMHKIARHALQLFPELSTLQLVRCWGALRILTPDNRPVYVESGSCPGAFVVTSHSGITLAPLHAAVLSKWIVEGTTPEGFEKFHPGRFNA</sequence>
<organism evidence="3">
    <name type="scientific">marine metagenome</name>
    <dbReference type="NCBI Taxonomy" id="408172"/>
    <lineage>
        <taxon>unclassified sequences</taxon>
        <taxon>metagenomes</taxon>
        <taxon>ecological metagenomes</taxon>
    </lineage>
</organism>
<dbReference type="AlphaFoldDB" id="A0A381UQJ0"/>
<reference evidence="3" key="1">
    <citation type="submission" date="2018-05" db="EMBL/GenBank/DDBJ databases">
        <authorList>
            <person name="Lanie J.A."/>
            <person name="Ng W.-L."/>
            <person name="Kazmierczak K.M."/>
            <person name="Andrzejewski T.M."/>
            <person name="Davidsen T.M."/>
            <person name="Wayne K.J."/>
            <person name="Tettelin H."/>
            <person name="Glass J.I."/>
            <person name="Rusch D."/>
            <person name="Podicherti R."/>
            <person name="Tsui H.-C.T."/>
            <person name="Winkler M.E."/>
        </authorList>
    </citation>
    <scope>NUCLEOTIDE SEQUENCE</scope>
</reference>
<dbReference type="PANTHER" id="PTHR13847:SF287">
    <property type="entry name" value="FAD-DEPENDENT OXIDOREDUCTASE DOMAIN-CONTAINING PROTEIN 1"/>
    <property type="match status" value="1"/>
</dbReference>
<dbReference type="EMBL" id="UINC01006924">
    <property type="protein sequence ID" value="SVA30429.1"/>
    <property type="molecule type" value="Genomic_DNA"/>
</dbReference>
<dbReference type="SUPFAM" id="SSF51905">
    <property type="entry name" value="FAD/NAD(P)-binding domain"/>
    <property type="match status" value="1"/>
</dbReference>
<accession>A0A381UQJ0</accession>
<keyword evidence="1" id="KW-0560">Oxidoreductase</keyword>
<dbReference type="Gene3D" id="3.30.9.10">
    <property type="entry name" value="D-Amino Acid Oxidase, subunit A, domain 2"/>
    <property type="match status" value="1"/>
</dbReference>
<name>A0A381UQJ0_9ZZZZ</name>
<dbReference type="PANTHER" id="PTHR13847">
    <property type="entry name" value="SARCOSINE DEHYDROGENASE-RELATED"/>
    <property type="match status" value="1"/>
</dbReference>
<evidence type="ECO:0000259" key="2">
    <source>
        <dbReference type="Pfam" id="PF01266"/>
    </source>
</evidence>
<dbReference type="InterPro" id="IPR006076">
    <property type="entry name" value="FAD-dep_OxRdtase"/>
</dbReference>